<dbReference type="AlphaFoldDB" id="A0A158PLU8"/>
<evidence type="ECO:0000256" key="5">
    <source>
        <dbReference type="ARBA" id="ARBA00022801"/>
    </source>
</evidence>
<dbReference type="GO" id="GO:0030145">
    <property type="term" value="F:manganese ion binding"/>
    <property type="evidence" value="ECO:0007669"/>
    <property type="project" value="InterPro"/>
</dbReference>
<dbReference type="PROSITE" id="PS00893">
    <property type="entry name" value="NUDIX_BOX"/>
    <property type="match status" value="1"/>
</dbReference>
<comment type="cofactor">
    <cofactor evidence="1">
        <name>Mn(2+)</name>
        <dbReference type="ChEBI" id="CHEBI:29035"/>
    </cofactor>
</comment>
<evidence type="ECO:0000259" key="9">
    <source>
        <dbReference type="PROSITE" id="PS51462"/>
    </source>
</evidence>
<organism evidence="12">
    <name type="scientific">Angiostrongylus costaricensis</name>
    <name type="common">Nematode worm</name>
    <dbReference type="NCBI Taxonomy" id="334426"/>
    <lineage>
        <taxon>Eukaryota</taxon>
        <taxon>Metazoa</taxon>
        <taxon>Ecdysozoa</taxon>
        <taxon>Nematoda</taxon>
        <taxon>Chromadorea</taxon>
        <taxon>Rhabditida</taxon>
        <taxon>Rhabditina</taxon>
        <taxon>Rhabditomorpha</taxon>
        <taxon>Strongyloidea</taxon>
        <taxon>Metastrongylidae</taxon>
        <taxon>Angiostrongylus</taxon>
    </lineage>
</organism>
<comment type="similarity">
    <text evidence="3">Belongs to the Nudix hydrolase family. PCD1 subfamily.</text>
</comment>
<evidence type="ECO:0000256" key="3">
    <source>
        <dbReference type="ARBA" id="ARBA00006506"/>
    </source>
</evidence>
<dbReference type="STRING" id="334426.A0A158PLU8"/>
<evidence type="ECO:0000256" key="6">
    <source>
        <dbReference type="ARBA" id="ARBA00022842"/>
    </source>
</evidence>
<dbReference type="SUPFAM" id="SSF55811">
    <property type="entry name" value="Nudix"/>
    <property type="match status" value="1"/>
</dbReference>
<dbReference type="InterPro" id="IPR020476">
    <property type="entry name" value="Nudix_hydrolase"/>
</dbReference>
<dbReference type="InterPro" id="IPR000086">
    <property type="entry name" value="NUDIX_hydrolase_dom"/>
</dbReference>
<name>A0A158PLU8_ANGCS</name>
<dbReference type="CDD" id="cd03426">
    <property type="entry name" value="NUDIX_CoAse_Nudt7"/>
    <property type="match status" value="1"/>
</dbReference>
<keyword evidence="7" id="KW-0464">Manganese</keyword>
<dbReference type="InterPro" id="IPR000059">
    <property type="entry name" value="NUDIX_hydrolase_NudL_CS"/>
</dbReference>
<evidence type="ECO:0000256" key="1">
    <source>
        <dbReference type="ARBA" id="ARBA00001936"/>
    </source>
</evidence>
<reference evidence="10 11" key="2">
    <citation type="submission" date="2018-11" db="EMBL/GenBank/DDBJ databases">
        <authorList>
            <consortium name="Pathogen Informatics"/>
        </authorList>
    </citation>
    <scope>NUCLEOTIDE SEQUENCE [LARGE SCALE GENOMIC DNA]</scope>
    <source>
        <strain evidence="10 11">Costa Rica</strain>
    </source>
</reference>
<proteinExistence type="inferred from homology"/>
<dbReference type="PROSITE" id="PS01293">
    <property type="entry name" value="NUDIX_COA"/>
    <property type="match status" value="1"/>
</dbReference>
<dbReference type="GO" id="GO:0009132">
    <property type="term" value="P:nucleoside diphosphate metabolic process"/>
    <property type="evidence" value="ECO:0007669"/>
    <property type="project" value="InterPro"/>
</dbReference>
<feature type="domain" description="Nudix hydrolase" evidence="9">
    <location>
        <begin position="39"/>
        <end position="178"/>
    </location>
</feature>
<evidence type="ECO:0000256" key="2">
    <source>
        <dbReference type="ARBA" id="ARBA00001946"/>
    </source>
</evidence>
<sequence length="228" mass="25775">MSTSMITHQSLRMFGTACKQQFIKVHSSIYQIDIFAVPDVVFQVLIPLLDINSTSSVLFTKRSIHLKSHRGEVCFPGGKMEDGETIEEAALRETHEEIGIDPSSVDVWGCLTPVLTRNLTSTVVPIVGSIPDQALKSENVNKNEVQTLFSVPLDELCRNYGYTRFSSETSEYTLPVFFSKEFVVHSHNEGQFLPREFRIWGLSAIMLHQLLLVIAPDKYSNILHVRFN</sequence>
<evidence type="ECO:0000256" key="7">
    <source>
        <dbReference type="ARBA" id="ARBA00023211"/>
    </source>
</evidence>
<keyword evidence="6" id="KW-0460">Magnesium</keyword>
<keyword evidence="11" id="KW-1185">Reference proteome</keyword>
<dbReference type="Gene3D" id="3.90.79.10">
    <property type="entry name" value="Nucleoside Triphosphate Pyrophosphohydrolase"/>
    <property type="match status" value="1"/>
</dbReference>
<evidence type="ECO:0000313" key="11">
    <source>
        <dbReference type="Proteomes" id="UP000267027"/>
    </source>
</evidence>
<dbReference type="WBParaSite" id="ACOC_0001179801-mRNA-1">
    <property type="protein sequence ID" value="ACOC_0001179801-mRNA-1"/>
    <property type="gene ID" value="ACOC_0001179801"/>
</dbReference>
<reference evidence="12" key="1">
    <citation type="submission" date="2016-04" db="UniProtKB">
        <authorList>
            <consortium name="WormBaseParasite"/>
        </authorList>
    </citation>
    <scope>IDENTIFICATION</scope>
</reference>
<evidence type="ECO:0000313" key="10">
    <source>
        <dbReference type="EMBL" id="VDM63384.1"/>
    </source>
</evidence>
<dbReference type="InterPro" id="IPR020084">
    <property type="entry name" value="NUDIX_hydrolase_CS"/>
</dbReference>
<evidence type="ECO:0000313" key="12">
    <source>
        <dbReference type="WBParaSite" id="ACOC_0001179801-mRNA-1"/>
    </source>
</evidence>
<comment type="cofactor">
    <cofactor evidence="2">
        <name>Mg(2+)</name>
        <dbReference type="ChEBI" id="CHEBI:18420"/>
    </cofactor>
</comment>
<dbReference type="GO" id="GO:0000287">
    <property type="term" value="F:magnesium ion binding"/>
    <property type="evidence" value="ECO:0007669"/>
    <property type="project" value="InterPro"/>
</dbReference>
<keyword evidence="5 8" id="KW-0378">Hydrolase</keyword>
<dbReference type="PANTHER" id="PTHR12992:SF11">
    <property type="entry name" value="MITOCHONDRIAL COENZYME A DIPHOSPHATASE NUDT8"/>
    <property type="match status" value="1"/>
</dbReference>
<protein>
    <submittedName>
        <fullName evidence="12">Nudix hydrolase domain-containing protein</fullName>
    </submittedName>
</protein>
<evidence type="ECO:0000256" key="4">
    <source>
        <dbReference type="ARBA" id="ARBA00022723"/>
    </source>
</evidence>
<accession>A0A158PLU8</accession>
<dbReference type="OrthoDB" id="10262892at2759"/>
<dbReference type="InterPro" id="IPR015797">
    <property type="entry name" value="NUDIX_hydrolase-like_dom_sf"/>
</dbReference>
<gene>
    <name evidence="10" type="ORF">ACOC_LOCUS11799</name>
</gene>
<dbReference type="PROSITE" id="PS51462">
    <property type="entry name" value="NUDIX"/>
    <property type="match status" value="1"/>
</dbReference>
<dbReference type="PRINTS" id="PR00502">
    <property type="entry name" value="NUDIXFAMILY"/>
</dbReference>
<dbReference type="Proteomes" id="UP000267027">
    <property type="component" value="Unassembled WGS sequence"/>
</dbReference>
<dbReference type="InterPro" id="IPR045121">
    <property type="entry name" value="CoAse"/>
</dbReference>
<dbReference type="PANTHER" id="PTHR12992">
    <property type="entry name" value="NUDIX HYDROLASE"/>
    <property type="match status" value="1"/>
</dbReference>
<dbReference type="Pfam" id="PF00293">
    <property type="entry name" value="NUDIX"/>
    <property type="match status" value="1"/>
</dbReference>
<keyword evidence="4" id="KW-0479">Metal-binding</keyword>
<evidence type="ECO:0000256" key="8">
    <source>
        <dbReference type="RuleBase" id="RU003476"/>
    </source>
</evidence>
<dbReference type="EMBL" id="UYYA01004794">
    <property type="protein sequence ID" value="VDM63384.1"/>
    <property type="molecule type" value="Genomic_DNA"/>
</dbReference>
<dbReference type="GO" id="GO:0010945">
    <property type="term" value="F:coenzyme A diphosphatase activity"/>
    <property type="evidence" value="ECO:0007669"/>
    <property type="project" value="InterPro"/>
</dbReference>
<dbReference type="OMA" id="YYIWGAT"/>